<proteinExistence type="predicted"/>
<feature type="signal peptide" evidence="1">
    <location>
        <begin position="1"/>
        <end position="24"/>
    </location>
</feature>
<organism evidence="2 3">
    <name type="scientific">Paenibacillus kyungheensis</name>
    <dbReference type="NCBI Taxonomy" id="1452732"/>
    <lineage>
        <taxon>Bacteria</taxon>
        <taxon>Bacillati</taxon>
        <taxon>Bacillota</taxon>
        <taxon>Bacilli</taxon>
        <taxon>Bacillales</taxon>
        <taxon>Paenibacillaceae</taxon>
        <taxon>Paenibacillus</taxon>
    </lineage>
</organism>
<dbReference type="AlphaFoldDB" id="A0AAX3LXF6"/>
<dbReference type="EMBL" id="CP117416">
    <property type="protein sequence ID" value="WCT54574.1"/>
    <property type="molecule type" value="Genomic_DNA"/>
</dbReference>
<evidence type="ECO:0000313" key="2">
    <source>
        <dbReference type="EMBL" id="WCT54574.1"/>
    </source>
</evidence>
<sequence>MNKKIFTGVTLAISLALFPSFSNANQLEQKSNTQIVENNYVTELQDGRIEAIQNPEDKLETNEKDNFLAAMNFNKDEISLMSDQEKNEIISEGGIKVNTNTENYEESYTDLEGKNHSIDNSNKSEIEQIKQNDLKSLGIPQNKSLMGSDGKGIFKGSGSLIYIGKTANAKEFKYSYRTNFSWSALPIIATTDRVGMAWQSGVTGVGSKGVFQPVNGFKSIDESSVYGVHAKFKTLTSGGSGYLASEIRIPVSLKGTTGLFASAYTHPYSDVPGSATIGPVSIVFSELGDKFSWKNSFIIGSTS</sequence>
<protein>
    <submittedName>
        <fullName evidence="2">Uncharacterized protein</fullName>
    </submittedName>
</protein>
<keyword evidence="3" id="KW-1185">Reference proteome</keyword>
<keyword evidence="1" id="KW-0732">Signal</keyword>
<dbReference type="RefSeq" id="WP_273613079.1">
    <property type="nucleotide sequence ID" value="NZ_CP117416.1"/>
</dbReference>
<feature type="chain" id="PRO_5043780142" evidence="1">
    <location>
        <begin position="25"/>
        <end position="303"/>
    </location>
</feature>
<evidence type="ECO:0000256" key="1">
    <source>
        <dbReference type="SAM" id="SignalP"/>
    </source>
</evidence>
<dbReference type="KEGG" id="pka:PQ456_15385"/>
<reference evidence="2 3" key="1">
    <citation type="submission" date="2023-02" db="EMBL/GenBank/DDBJ databases">
        <title>Genome sequence of Paenibacillus kyungheensis KACC 18744.</title>
        <authorList>
            <person name="Kim S."/>
            <person name="Heo J."/>
            <person name="Kwon S.-W."/>
        </authorList>
    </citation>
    <scope>NUCLEOTIDE SEQUENCE [LARGE SCALE GENOMIC DNA]</scope>
    <source>
        <strain evidence="2 3">KACC 18744</strain>
    </source>
</reference>
<name>A0AAX3LXF6_9BACL</name>
<evidence type="ECO:0000313" key="3">
    <source>
        <dbReference type="Proteomes" id="UP001220509"/>
    </source>
</evidence>
<accession>A0AAX3LXF6</accession>
<gene>
    <name evidence="2" type="ORF">PQ456_15385</name>
</gene>
<dbReference type="Proteomes" id="UP001220509">
    <property type="component" value="Chromosome"/>
</dbReference>